<dbReference type="EMBL" id="VAWA01000002">
    <property type="protein sequence ID" value="TLP79518.1"/>
    <property type="molecule type" value="Genomic_DNA"/>
</dbReference>
<dbReference type="OrthoDB" id="3928741at2"/>
<dbReference type="Gene3D" id="3.30.450.40">
    <property type="match status" value="1"/>
</dbReference>
<reference evidence="2 3" key="1">
    <citation type="submission" date="2019-05" db="EMBL/GenBank/DDBJ databases">
        <title>Nesterenkonia sp. GY239, isolated from the Southern Atlantic Ocean.</title>
        <authorList>
            <person name="Zhang G."/>
        </authorList>
    </citation>
    <scope>NUCLEOTIDE SEQUENCE [LARGE SCALE GENOMIC DNA]</scope>
    <source>
        <strain evidence="2 3">GY239</strain>
    </source>
</reference>
<proteinExistence type="predicted"/>
<gene>
    <name evidence="2" type="ORF">FEF27_02710</name>
</gene>
<dbReference type="Proteomes" id="UP000306544">
    <property type="component" value="Unassembled WGS sequence"/>
</dbReference>
<dbReference type="Pfam" id="PF01590">
    <property type="entry name" value="GAF"/>
    <property type="match status" value="1"/>
</dbReference>
<evidence type="ECO:0000313" key="3">
    <source>
        <dbReference type="Proteomes" id="UP000306544"/>
    </source>
</evidence>
<organism evidence="2 3">
    <name type="scientific">Nesterenkonia sphaerica</name>
    <dbReference type="NCBI Taxonomy" id="1804988"/>
    <lineage>
        <taxon>Bacteria</taxon>
        <taxon>Bacillati</taxon>
        <taxon>Actinomycetota</taxon>
        <taxon>Actinomycetes</taxon>
        <taxon>Micrococcales</taxon>
        <taxon>Micrococcaceae</taxon>
        <taxon>Nesterenkonia</taxon>
    </lineage>
</organism>
<evidence type="ECO:0000313" key="2">
    <source>
        <dbReference type="EMBL" id="TLP79518.1"/>
    </source>
</evidence>
<sequence length="396" mass="43315">MRAVPDQPHTWSALNPELRASWHRSAQFLQDPGTALAPVELGDADLDAYRSEHPLRLVFPIFDRLLRQPAADAGLIIGIGDASGRLLWVDGDRSTLRRAESSAFQPGALWSEEAIGTSAPGMALATNRGVQVHQEEHFAYTVHQFSCSAAPIHNPHNGELLGVVDLTGDERAVATHALPLIYAAVSAAEAELKVLPLDTTRPQLVTLGTRHPQLRNATASGALSLRHAEILTLLAWQQHRRGEGLTAAELSEMLYGATGHEVTLRVEMSRLRRMLADIPTARQIELHSKPYRLSREVDLDALRVVQTLTAGDRSSALDAYGGALLPESEAPGIRDLRHQLSTLLRETILSDGSGDEIWRYLQLAESASDEEVIYTALDVLPAESPRRAALVARMQR</sequence>
<dbReference type="InterPro" id="IPR029016">
    <property type="entry name" value="GAF-like_dom_sf"/>
</dbReference>
<protein>
    <submittedName>
        <fullName evidence="2">GAF domain-containing protein</fullName>
    </submittedName>
</protein>
<dbReference type="RefSeq" id="WP_138169279.1">
    <property type="nucleotide sequence ID" value="NZ_VAWA01000002.1"/>
</dbReference>
<name>A0A5R9ALL3_9MICC</name>
<comment type="caution">
    <text evidence="2">The sequence shown here is derived from an EMBL/GenBank/DDBJ whole genome shotgun (WGS) entry which is preliminary data.</text>
</comment>
<dbReference type="InterPro" id="IPR003018">
    <property type="entry name" value="GAF"/>
</dbReference>
<feature type="domain" description="GAF" evidence="1">
    <location>
        <begin position="88"/>
        <end position="178"/>
    </location>
</feature>
<accession>A0A5R9ALL3</accession>
<dbReference type="AlphaFoldDB" id="A0A5R9ALL3"/>
<keyword evidence="3" id="KW-1185">Reference proteome</keyword>
<evidence type="ECO:0000259" key="1">
    <source>
        <dbReference type="Pfam" id="PF01590"/>
    </source>
</evidence>